<protein>
    <submittedName>
        <fullName evidence="3">Copper resistance protein CopD</fullName>
    </submittedName>
</protein>
<dbReference type="InterPro" id="IPR008457">
    <property type="entry name" value="Cu-R_CopD_dom"/>
</dbReference>
<dbReference type="AlphaFoldDB" id="W4LU26"/>
<dbReference type="Proteomes" id="UP000019140">
    <property type="component" value="Unassembled WGS sequence"/>
</dbReference>
<sequence>MYKYILLLHVLAATIWTGGHLVLALTVLPRALKQGSPDIIQQFEAGYERLGLPALGIQVATGIWLALRYVPNVSHWISFNSPIAALLALKLLFVLLTLALALDARLRLMPRLSVQTLPALAWHVFAVTLLSVGFVVVGVGFRVGGFP</sequence>
<keyword evidence="1" id="KW-0472">Membrane</keyword>
<keyword evidence="4" id="KW-1185">Reference proteome</keyword>
<reference evidence="3 4" key="1">
    <citation type="journal article" date="2014" name="Nature">
        <title>An environmental bacterial taxon with a large and distinct metabolic repertoire.</title>
        <authorList>
            <person name="Wilson M.C."/>
            <person name="Mori T."/>
            <person name="Ruckert C."/>
            <person name="Uria A.R."/>
            <person name="Helf M.J."/>
            <person name="Takada K."/>
            <person name="Gernert C."/>
            <person name="Steffens U.A."/>
            <person name="Heycke N."/>
            <person name="Schmitt S."/>
            <person name="Rinke C."/>
            <person name="Helfrich E.J."/>
            <person name="Brachmann A.O."/>
            <person name="Gurgui C."/>
            <person name="Wakimoto T."/>
            <person name="Kracht M."/>
            <person name="Crusemann M."/>
            <person name="Hentschel U."/>
            <person name="Abe I."/>
            <person name="Matsunaga S."/>
            <person name="Kalinowski J."/>
            <person name="Takeyama H."/>
            <person name="Piel J."/>
        </authorList>
    </citation>
    <scope>NUCLEOTIDE SEQUENCE [LARGE SCALE GENOMIC DNA]</scope>
    <source>
        <strain evidence="4">TSY2</strain>
    </source>
</reference>
<feature type="transmembrane region" description="Helical" evidence="1">
    <location>
        <begin position="50"/>
        <end position="70"/>
    </location>
</feature>
<feature type="transmembrane region" description="Helical" evidence="1">
    <location>
        <begin position="122"/>
        <end position="141"/>
    </location>
</feature>
<dbReference type="Pfam" id="PF05425">
    <property type="entry name" value="CopD"/>
    <property type="match status" value="1"/>
</dbReference>
<proteinExistence type="predicted"/>
<evidence type="ECO:0000259" key="2">
    <source>
        <dbReference type="Pfam" id="PF05425"/>
    </source>
</evidence>
<dbReference type="HOGENOM" id="CLU_1764660_0_0_7"/>
<evidence type="ECO:0000256" key="1">
    <source>
        <dbReference type="SAM" id="Phobius"/>
    </source>
</evidence>
<evidence type="ECO:0000313" key="3">
    <source>
        <dbReference type="EMBL" id="ETX01355.1"/>
    </source>
</evidence>
<accession>W4LU26</accession>
<dbReference type="GO" id="GO:0016020">
    <property type="term" value="C:membrane"/>
    <property type="evidence" value="ECO:0007669"/>
    <property type="project" value="InterPro"/>
</dbReference>
<comment type="caution">
    <text evidence="3">The sequence shown here is derived from an EMBL/GenBank/DDBJ whole genome shotgun (WGS) entry which is preliminary data.</text>
</comment>
<keyword evidence="1" id="KW-0812">Transmembrane</keyword>
<keyword evidence="1" id="KW-1133">Transmembrane helix</keyword>
<gene>
    <name evidence="3" type="ORF">ETSY2_37390</name>
</gene>
<feature type="domain" description="Copper resistance protein D" evidence="2">
    <location>
        <begin position="44"/>
        <end position="138"/>
    </location>
</feature>
<feature type="transmembrane region" description="Helical" evidence="1">
    <location>
        <begin position="82"/>
        <end position="102"/>
    </location>
</feature>
<name>W4LU26_9BACT</name>
<organism evidence="3 4">
    <name type="scientific">Candidatus Entotheonella gemina</name>
    <dbReference type="NCBI Taxonomy" id="1429439"/>
    <lineage>
        <taxon>Bacteria</taxon>
        <taxon>Pseudomonadati</taxon>
        <taxon>Nitrospinota/Tectimicrobiota group</taxon>
        <taxon>Candidatus Tectimicrobiota</taxon>
        <taxon>Candidatus Entotheonellia</taxon>
        <taxon>Candidatus Entotheonellales</taxon>
        <taxon>Candidatus Entotheonellaceae</taxon>
        <taxon>Candidatus Entotheonella</taxon>
    </lineage>
</organism>
<dbReference type="EMBL" id="AZHX01001629">
    <property type="protein sequence ID" value="ETX01355.1"/>
    <property type="molecule type" value="Genomic_DNA"/>
</dbReference>
<evidence type="ECO:0000313" key="4">
    <source>
        <dbReference type="Proteomes" id="UP000019140"/>
    </source>
</evidence>
<dbReference type="PATRIC" id="fig|1429439.4.peg.6312"/>